<evidence type="ECO:0000313" key="4">
    <source>
        <dbReference type="Proteomes" id="UP001165060"/>
    </source>
</evidence>
<gene>
    <name evidence="3" type="ORF">TeGR_g14790</name>
</gene>
<sequence length="629" mass="70249">MSVQGALRSPRSGSTAPPHPSSTPGHGWSALSTHLKHQRAVKMCCGVDLFEALHGAIPDMELDGEDSKEDVGTSAVKGIRDDLMKSAGARALGTQDFGGFPELKECLDLRKAFQDARTGANPSSDESPPGTISTPASEESMAAIRRVWEISRSPPVAAFCRTRLELLESRFHVYQLEARVAEVTEQQACARDFLSAPKVDTHLHNSAMMTAKHLSQFMHEMYERDKDREYCGSTVGKVMLKSGFKPHVTSVDQLGGSYTMFQNFDNFNKGFTPLGSRDLKKLFLGTEALEGEYLYTLTKRCAENATTASDAFLEPRYSVYGNNDSGWAALSKWYRRWEVDKTTTTLLAVQLPRVYPVWRSLGMVQSFGEMLRNFWDPLFAALDEPEDSGSDMQYMLPNLRMLDSVDDESKEDFLDIAGLPAPDEWTSEKNPSWSYYHYYMHVNLAKFNAARLSKNPDSNAVALRPHAGEAGATHHLAAAYLFCDGISHGINLAKEPVLQYLYYLSQVPIAVSPISNSVLFLKYRDNPFPQFFQRGLAVTLTTDDPLMFHSTPTPLLEEYATAKHSWDLSSIDMCEIARYSCLAAFQRKELLLLHGEDDPNLTNIPSMRLEWRKAQLEGEWKGVGGGDLK</sequence>
<evidence type="ECO:0008006" key="5">
    <source>
        <dbReference type="Google" id="ProtNLM"/>
    </source>
</evidence>
<comment type="similarity">
    <text evidence="1">Belongs to the metallo-dependent hydrolases superfamily. Adenosine and AMP deaminases family.</text>
</comment>
<dbReference type="InterPro" id="IPR006329">
    <property type="entry name" value="AMPD"/>
</dbReference>
<dbReference type="Gene3D" id="3.20.20.140">
    <property type="entry name" value="Metal-dependent hydrolases"/>
    <property type="match status" value="1"/>
</dbReference>
<keyword evidence="4" id="KW-1185">Reference proteome</keyword>
<dbReference type="Pfam" id="PF19326">
    <property type="entry name" value="AMP_deaminase"/>
    <property type="match status" value="1"/>
</dbReference>
<dbReference type="InterPro" id="IPR032466">
    <property type="entry name" value="Metal_Hydrolase"/>
</dbReference>
<feature type="region of interest" description="Disordered" evidence="2">
    <location>
        <begin position="114"/>
        <end position="138"/>
    </location>
</feature>
<proteinExistence type="inferred from homology"/>
<dbReference type="Gene3D" id="4.10.800.20">
    <property type="match status" value="1"/>
</dbReference>
<dbReference type="SUPFAM" id="SSF51556">
    <property type="entry name" value="Metallo-dependent hydrolases"/>
    <property type="match status" value="1"/>
</dbReference>
<comment type="caution">
    <text evidence="3">The sequence shown here is derived from an EMBL/GenBank/DDBJ whole genome shotgun (WGS) entry which is preliminary data.</text>
</comment>
<evidence type="ECO:0000313" key="3">
    <source>
        <dbReference type="EMBL" id="GMI20368.1"/>
    </source>
</evidence>
<dbReference type="EMBL" id="BRYB01005090">
    <property type="protein sequence ID" value="GMI20368.1"/>
    <property type="molecule type" value="Genomic_DNA"/>
</dbReference>
<accession>A0ABQ6M688</accession>
<feature type="region of interest" description="Disordered" evidence="2">
    <location>
        <begin position="1"/>
        <end position="29"/>
    </location>
</feature>
<organism evidence="3 4">
    <name type="scientific">Tetraparma gracilis</name>
    <dbReference type="NCBI Taxonomy" id="2962635"/>
    <lineage>
        <taxon>Eukaryota</taxon>
        <taxon>Sar</taxon>
        <taxon>Stramenopiles</taxon>
        <taxon>Ochrophyta</taxon>
        <taxon>Bolidophyceae</taxon>
        <taxon>Parmales</taxon>
        <taxon>Triparmaceae</taxon>
        <taxon>Tetraparma</taxon>
    </lineage>
</organism>
<dbReference type="Proteomes" id="UP001165060">
    <property type="component" value="Unassembled WGS sequence"/>
</dbReference>
<dbReference type="PANTHER" id="PTHR11359:SF0">
    <property type="entry name" value="AMP DEAMINASE"/>
    <property type="match status" value="1"/>
</dbReference>
<name>A0ABQ6M688_9STRA</name>
<reference evidence="3 4" key="1">
    <citation type="journal article" date="2023" name="Commun. Biol.">
        <title>Genome analysis of Parmales, the sister group of diatoms, reveals the evolutionary specialization of diatoms from phago-mixotrophs to photoautotrophs.</title>
        <authorList>
            <person name="Ban H."/>
            <person name="Sato S."/>
            <person name="Yoshikawa S."/>
            <person name="Yamada K."/>
            <person name="Nakamura Y."/>
            <person name="Ichinomiya M."/>
            <person name="Sato N."/>
            <person name="Blanc-Mathieu R."/>
            <person name="Endo H."/>
            <person name="Kuwata A."/>
            <person name="Ogata H."/>
        </authorList>
    </citation>
    <scope>NUCLEOTIDE SEQUENCE [LARGE SCALE GENOMIC DNA]</scope>
</reference>
<protein>
    <recommendedName>
        <fullName evidence="5">AMP deaminase</fullName>
    </recommendedName>
</protein>
<evidence type="ECO:0000256" key="2">
    <source>
        <dbReference type="SAM" id="MobiDB-lite"/>
    </source>
</evidence>
<dbReference type="PANTHER" id="PTHR11359">
    <property type="entry name" value="AMP DEAMINASE"/>
    <property type="match status" value="1"/>
</dbReference>
<evidence type="ECO:0000256" key="1">
    <source>
        <dbReference type="ARBA" id="ARBA00006676"/>
    </source>
</evidence>
<feature type="compositionally biased region" description="Polar residues" evidence="2">
    <location>
        <begin position="120"/>
        <end position="137"/>
    </location>
</feature>